<protein>
    <submittedName>
        <fullName evidence="2">Uncharacterized protein</fullName>
    </submittedName>
</protein>
<feature type="region of interest" description="Disordered" evidence="1">
    <location>
        <begin position="171"/>
        <end position="218"/>
    </location>
</feature>
<feature type="compositionally biased region" description="Polar residues" evidence="1">
    <location>
        <begin position="182"/>
        <end position="199"/>
    </location>
</feature>
<comment type="caution">
    <text evidence="2">The sequence shown here is derived from an EMBL/GenBank/DDBJ whole genome shotgun (WGS) entry which is preliminary data.</text>
</comment>
<evidence type="ECO:0000313" key="2">
    <source>
        <dbReference type="EMBL" id="KAK8727328.1"/>
    </source>
</evidence>
<evidence type="ECO:0000313" key="3">
    <source>
        <dbReference type="Proteomes" id="UP001445076"/>
    </source>
</evidence>
<keyword evidence="3" id="KW-1185">Reference proteome</keyword>
<feature type="compositionally biased region" description="Low complexity" evidence="1">
    <location>
        <begin position="171"/>
        <end position="181"/>
    </location>
</feature>
<gene>
    <name evidence="2" type="ORF">OTU49_009818</name>
</gene>
<dbReference type="AlphaFoldDB" id="A0AAW0WI44"/>
<feature type="compositionally biased region" description="Basic and acidic residues" evidence="1">
    <location>
        <begin position="202"/>
        <end position="218"/>
    </location>
</feature>
<accession>A0AAW0WI44</accession>
<reference evidence="2 3" key="1">
    <citation type="journal article" date="2024" name="BMC Genomics">
        <title>Genome assembly of redclaw crayfish (Cherax quadricarinatus) provides insights into its immune adaptation and hypoxia tolerance.</title>
        <authorList>
            <person name="Liu Z."/>
            <person name="Zheng J."/>
            <person name="Li H."/>
            <person name="Fang K."/>
            <person name="Wang S."/>
            <person name="He J."/>
            <person name="Zhou D."/>
            <person name="Weng S."/>
            <person name="Chi M."/>
            <person name="Gu Z."/>
            <person name="He J."/>
            <person name="Li F."/>
            <person name="Wang M."/>
        </authorList>
    </citation>
    <scope>NUCLEOTIDE SEQUENCE [LARGE SCALE GENOMIC DNA]</scope>
    <source>
        <strain evidence="2">ZL_2023a</strain>
    </source>
</reference>
<name>A0AAW0WI44_CHEQU</name>
<proteinExistence type="predicted"/>
<dbReference type="Proteomes" id="UP001445076">
    <property type="component" value="Unassembled WGS sequence"/>
</dbReference>
<evidence type="ECO:0000256" key="1">
    <source>
        <dbReference type="SAM" id="MobiDB-lite"/>
    </source>
</evidence>
<organism evidence="2 3">
    <name type="scientific">Cherax quadricarinatus</name>
    <name type="common">Australian red claw crayfish</name>
    <dbReference type="NCBI Taxonomy" id="27406"/>
    <lineage>
        <taxon>Eukaryota</taxon>
        <taxon>Metazoa</taxon>
        <taxon>Ecdysozoa</taxon>
        <taxon>Arthropoda</taxon>
        <taxon>Crustacea</taxon>
        <taxon>Multicrustacea</taxon>
        <taxon>Malacostraca</taxon>
        <taxon>Eumalacostraca</taxon>
        <taxon>Eucarida</taxon>
        <taxon>Decapoda</taxon>
        <taxon>Pleocyemata</taxon>
        <taxon>Astacidea</taxon>
        <taxon>Parastacoidea</taxon>
        <taxon>Parastacidae</taxon>
        <taxon>Cherax</taxon>
    </lineage>
</organism>
<sequence>MTAEDALSYLQDIRDYLHYFNQQDDHHDKDSQSDFKIMSKKNRKPISLTEMNVGYPERMLTPELDYESIAGKLKNEDYMLTEYSLEEIIYQLAKILFKQAMHGDGDFGSEKALQGVVTLLEKETARGAITPEVEKKVLDVMASSLVDSFSEKEFQAALGSMAGESYFKPSSESSLALGRSSVTSGSSFKPSSGMFQLSLATKKREAPDDKKTVTEKKD</sequence>
<dbReference type="EMBL" id="JARKIK010000076">
    <property type="protein sequence ID" value="KAK8727328.1"/>
    <property type="molecule type" value="Genomic_DNA"/>
</dbReference>